<feature type="domain" description="UvrD-like helicase C-terminal" evidence="3">
    <location>
        <begin position="674"/>
        <end position="721"/>
    </location>
</feature>
<keyword evidence="1" id="KW-0547">Nucleotide-binding</keyword>
<gene>
    <name evidence="6" type="ORF">pW2_131</name>
</gene>
<dbReference type="Gene3D" id="1.10.10.2220">
    <property type="match status" value="1"/>
</dbReference>
<dbReference type="GO" id="GO:0005524">
    <property type="term" value="F:ATP binding"/>
    <property type="evidence" value="ECO:0007669"/>
    <property type="project" value="UniProtKB-KW"/>
</dbReference>
<dbReference type="GO" id="GO:0006310">
    <property type="term" value="P:DNA recombination"/>
    <property type="evidence" value="ECO:0007669"/>
    <property type="project" value="TreeGrafter"/>
</dbReference>
<name>A0A3T0IHQ5_9CAUD</name>
<keyword evidence="6" id="KW-0378">Hydrolase</keyword>
<evidence type="ECO:0000313" key="6">
    <source>
        <dbReference type="EMBL" id="AZU98963.1"/>
    </source>
</evidence>
<dbReference type="InterPro" id="IPR050534">
    <property type="entry name" value="Coronavir_polyprotein_1ab"/>
</dbReference>
<evidence type="ECO:0000313" key="7">
    <source>
        <dbReference type="Proteomes" id="UP000287896"/>
    </source>
</evidence>
<keyword evidence="2" id="KW-0067">ATP-binding</keyword>
<feature type="domain" description="ATP-dependent RecD2 DNA helicase-like helix-hairpin-helix" evidence="4">
    <location>
        <begin position="151"/>
        <end position="238"/>
    </location>
</feature>
<proteinExistence type="predicted"/>
<dbReference type="EMBL" id="MK288021">
    <property type="protein sequence ID" value="AZU98963.1"/>
    <property type="molecule type" value="Genomic_DNA"/>
</dbReference>
<evidence type="ECO:0000259" key="5">
    <source>
        <dbReference type="Pfam" id="PF18335"/>
    </source>
</evidence>
<organism evidence="6 7">
    <name type="scientific">Bacillus phage pW2</name>
    <dbReference type="NCBI Taxonomy" id="2500559"/>
    <lineage>
        <taxon>Viruses</taxon>
        <taxon>Duplodnaviria</taxon>
        <taxon>Heunggongvirae</taxon>
        <taxon>Uroviricota</taxon>
        <taxon>Caudoviricetes</taxon>
        <taxon>Joanripponvirinae</taxon>
        <taxon>Sophritavirus</taxon>
        <taxon>Sophritavirus pW2</taxon>
    </lineage>
</organism>
<evidence type="ECO:0000256" key="1">
    <source>
        <dbReference type="ARBA" id="ARBA00022741"/>
    </source>
</evidence>
<keyword evidence="6" id="KW-0347">Helicase</keyword>
<dbReference type="PANTHER" id="PTHR43788">
    <property type="entry name" value="DNA2/NAM7 HELICASE FAMILY MEMBER"/>
    <property type="match status" value="1"/>
</dbReference>
<reference evidence="6 7" key="1">
    <citation type="submission" date="2018-12" db="EMBL/GenBank/DDBJ databases">
        <title>Characterization of a novel siphovirus infacting Bacillus anthracis.</title>
        <authorList>
            <person name="Hu X."/>
            <person name="Wan X."/>
            <person name="Geng P."/>
            <person name="Yuan Z."/>
        </authorList>
    </citation>
    <scope>NUCLEOTIDE SEQUENCE [LARGE SCALE GENOMIC DNA]</scope>
</reference>
<dbReference type="Pfam" id="PF14490">
    <property type="entry name" value="HHH_RecD2"/>
    <property type="match status" value="1"/>
</dbReference>
<dbReference type="InterPro" id="IPR029493">
    <property type="entry name" value="RecD2-like_HHH"/>
</dbReference>
<dbReference type="Gene3D" id="2.30.30.940">
    <property type="match status" value="1"/>
</dbReference>
<dbReference type="CDD" id="cd18809">
    <property type="entry name" value="SF1_C_RecD"/>
    <property type="match status" value="1"/>
</dbReference>
<dbReference type="Gene3D" id="3.40.50.300">
    <property type="entry name" value="P-loop containing nucleotide triphosphate hydrolases"/>
    <property type="match status" value="2"/>
</dbReference>
<dbReference type="InterPro" id="IPR027785">
    <property type="entry name" value="UvrD-like_helicase_C"/>
</dbReference>
<dbReference type="Proteomes" id="UP000287896">
    <property type="component" value="Segment"/>
</dbReference>
<evidence type="ECO:0000259" key="4">
    <source>
        <dbReference type="Pfam" id="PF14490"/>
    </source>
</evidence>
<keyword evidence="7" id="KW-1185">Reference proteome</keyword>
<dbReference type="GO" id="GO:0017116">
    <property type="term" value="F:single-stranded DNA helicase activity"/>
    <property type="evidence" value="ECO:0007669"/>
    <property type="project" value="TreeGrafter"/>
</dbReference>
<dbReference type="InterPro" id="IPR041451">
    <property type="entry name" value="RecD2_SH13"/>
</dbReference>
<protein>
    <submittedName>
        <fullName evidence="6">Putative helicase-like protein</fullName>
    </submittedName>
</protein>
<evidence type="ECO:0000256" key="2">
    <source>
        <dbReference type="ARBA" id="ARBA00022840"/>
    </source>
</evidence>
<evidence type="ECO:0000259" key="3">
    <source>
        <dbReference type="Pfam" id="PF13538"/>
    </source>
</evidence>
<dbReference type="CDD" id="cd17933">
    <property type="entry name" value="DEXSc_RecD-like"/>
    <property type="match status" value="1"/>
</dbReference>
<sequence length="774" mass="87687">MEKVEIKVVPTRQLFFDSESSFGIYACDVNPEHIDKVEINNYGGISFKGIAPNLDLGTEYSVVISADAKSTYKGSYVLDSIKQEKPTSVDEQKNFFKMILTETQVENIFAVYEGQDVIGLIQNDEFDYSKVRGLGDKTYEKMKEKVLMNLEMSELLVFLGKHGIKFNMVNKLIKEFKNPQLVMEKIEENPYVLTNVKGVGFKTCDSIAKAMGYDMEANARLDACFAFIIGGENSNGHSWITRKQLLNKSVELLNISKKVIVKRLGESSKIVRVDDRYTTSKVYKAEGFVAMKMSQFKTQSKKLFETDFLDKFLDDYCEREEVELEENQRQFFHDWNENNLLLLIGGGGMGKSWLQRILLELIDTKHYKTALLAPTGKASKVMQGYTGRDASTIHRKIGSFDDDADASFYIQEDVIIVDESSMCDIFIMSKLFGAISNYNTRILFVGDDFQLPSVGVGNFLYDAINSGCVKVSRLKKVFRQKDGGILDRTTDIRNGRKFFDNNLEGRKVYGKDCVFHLVDQDYVFDGIIHHYKNVIKKYDPEDVIILSPTKKGKLGTGAINEAIQEIINPESPLKDELVFGKEDDETIFRVGDSVMNTVNMYKVPVVNDLFDDKLTLEDILSENFGDEEENTADVFNGDTGTITRINEKDKYIIVDFEGIVVKLKFEDAKSTLIHSWAMTIHKSQGSQYKVVIVVIDKSMKYQLNANLIYTGLSRAKNALLVLGQAEAVNHGIGKFANMERRSFLQEMLKAYDGNPDWNGLLDNIVTDHPEELVG</sequence>
<feature type="domain" description="ATP-dependent RecD2 DNA helicase SH3" evidence="5">
    <location>
        <begin position="559"/>
        <end position="656"/>
    </location>
</feature>
<dbReference type="SUPFAM" id="SSF52540">
    <property type="entry name" value="P-loop containing nucleoside triphosphate hydrolases"/>
    <property type="match status" value="2"/>
</dbReference>
<dbReference type="Pfam" id="PF13604">
    <property type="entry name" value="AAA_30"/>
    <property type="match status" value="1"/>
</dbReference>
<dbReference type="Pfam" id="PF18335">
    <property type="entry name" value="SH3_13"/>
    <property type="match status" value="1"/>
</dbReference>
<dbReference type="GO" id="GO:0009338">
    <property type="term" value="C:exodeoxyribonuclease V complex"/>
    <property type="evidence" value="ECO:0007669"/>
    <property type="project" value="TreeGrafter"/>
</dbReference>
<dbReference type="InterPro" id="IPR027417">
    <property type="entry name" value="P-loop_NTPase"/>
</dbReference>
<dbReference type="Pfam" id="PF13538">
    <property type="entry name" value="UvrD_C_2"/>
    <property type="match status" value="1"/>
</dbReference>
<dbReference type="PANTHER" id="PTHR43788:SF6">
    <property type="entry name" value="DNA HELICASE B"/>
    <property type="match status" value="1"/>
</dbReference>
<accession>A0A3T0IHQ5</accession>